<organism evidence="1 2">
    <name type="scientific">Granulicella mallensis (strain ATCC BAA-1857 / DSM 23137 / MP5ACTX8)</name>
    <dbReference type="NCBI Taxonomy" id="682795"/>
    <lineage>
        <taxon>Bacteria</taxon>
        <taxon>Pseudomonadati</taxon>
        <taxon>Acidobacteriota</taxon>
        <taxon>Terriglobia</taxon>
        <taxon>Terriglobales</taxon>
        <taxon>Acidobacteriaceae</taxon>
        <taxon>Granulicella</taxon>
    </lineage>
</organism>
<name>G8NUG3_GRAMM</name>
<gene>
    <name evidence="1" type="ordered locus">AciX8_0971</name>
</gene>
<protein>
    <submittedName>
        <fullName evidence="1">Uncharacterized protein</fullName>
    </submittedName>
</protein>
<evidence type="ECO:0000313" key="2">
    <source>
        <dbReference type="Proteomes" id="UP000007113"/>
    </source>
</evidence>
<dbReference type="AlphaFoldDB" id="G8NUG3"/>
<accession>G8NUG3</accession>
<keyword evidence="2" id="KW-1185">Reference proteome</keyword>
<evidence type="ECO:0000313" key="1">
    <source>
        <dbReference type="EMBL" id="AEU35319.1"/>
    </source>
</evidence>
<dbReference type="HOGENOM" id="CLU_2329808_0_0_0"/>
<proteinExistence type="predicted"/>
<dbReference type="Proteomes" id="UP000007113">
    <property type="component" value="Chromosome"/>
</dbReference>
<dbReference type="EMBL" id="CP003130">
    <property type="protein sequence ID" value="AEU35319.1"/>
    <property type="molecule type" value="Genomic_DNA"/>
</dbReference>
<sequence>MAQIVEPEVLNPSPGEQVIKTPFQTLPFTLVAPVWRENPILINQASDTFNSVVRSDLNQTVAVTGSTAYALADAPHPFAAHLSHAEVADMLRKRNAAC</sequence>
<dbReference type="KEGG" id="gma:AciX8_0971"/>
<reference evidence="1 2" key="1">
    <citation type="submission" date="2011-11" db="EMBL/GenBank/DDBJ databases">
        <title>Complete sequence of Granulicella mallensis MP5ACTX8.</title>
        <authorList>
            <consortium name="US DOE Joint Genome Institute"/>
            <person name="Lucas S."/>
            <person name="Copeland A."/>
            <person name="Lapidus A."/>
            <person name="Cheng J.-F."/>
            <person name="Goodwin L."/>
            <person name="Pitluck S."/>
            <person name="Peters L."/>
            <person name="Lu M."/>
            <person name="Detter J.C."/>
            <person name="Han C."/>
            <person name="Tapia R."/>
            <person name="Land M."/>
            <person name="Hauser L."/>
            <person name="Kyrpides N."/>
            <person name="Ivanova N."/>
            <person name="Mikhailova N."/>
            <person name="Pagani I."/>
            <person name="Rawat S."/>
            <person name="Mannisto M."/>
            <person name="Haggblom M."/>
            <person name="Woyke T."/>
        </authorList>
    </citation>
    <scope>NUCLEOTIDE SEQUENCE [LARGE SCALE GENOMIC DNA]</scope>
    <source>
        <strain evidence="2">ATCC BAA-1857 / DSM 23137 / MP5ACTX8</strain>
    </source>
</reference>